<evidence type="ECO:0000313" key="1">
    <source>
        <dbReference type="EMBL" id="KAJ1144193.1"/>
    </source>
</evidence>
<dbReference type="Proteomes" id="UP001066276">
    <property type="component" value="Chromosome 6"/>
</dbReference>
<organism evidence="1 2">
    <name type="scientific">Pleurodeles waltl</name>
    <name type="common">Iberian ribbed newt</name>
    <dbReference type="NCBI Taxonomy" id="8319"/>
    <lineage>
        <taxon>Eukaryota</taxon>
        <taxon>Metazoa</taxon>
        <taxon>Chordata</taxon>
        <taxon>Craniata</taxon>
        <taxon>Vertebrata</taxon>
        <taxon>Euteleostomi</taxon>
        <taxon>Amphibia</taxon>
        <taxon>Batrachia</taxon>
        <taxon>Caudata</taxon>
        <taxon>Salamandroidea</taxon>
        <taxon>Salamandridae</taxon>
        <taxon>Pleurodelinae</taxon>
        <taxon>Pleurodeles</taxon>
    </lineage>
</organism>
<accession>A0AAV7R0H6</accession>
<gene>
    <name evidence="1" type="ORF">NDU88_010495</name>
</gene>
<keyword evidence="2" id="KW-1185">Reference proteome</keyword>
<evidence type="ECO:0000313" key="2">
    <source>
        <dbReference type="Proteomes" id="UP001066276"/>
    </source>
</evidence>
<dbReference type="EMBL" id="JANPWB010000010">
    <property type="protein sequence ID" value="KAJ1144193.1"/>
    <property type="molecule type" value="Genomic_DNA"/>
</dbReference>
<sequence length="128" mass="14631">MVDEQRGWERRGTELRTELLALWFLARRLTDAPECWESLEAPRRTDVIDRSALSGEPKSDKDCCGGRAVVRRSSHPGEMRPVAAQYLNLDWHSICILIPPTSTTVLDNLPARLLVMRRGVAWCQRQDC</sequence>
<reference evidence="1" key="1">
    <citation type="journal article" date="2022" name="bioRxiv">
        <title>Sequencing and chromosome-scale assembly of the giantPleurodeles waltlgenome.</title>
        <authorList>
            <person name="Brown T."/>
            <person name="Elewa A."/>
            <person name="Iarovenko S."/>
            <person name="Subramanian E."/>
            <person name="Araus A.J."/>
            <person name="Petzold A."/>
            <person name="Susuki M."/>
            <person name="Suzuki K.-i.T."/>
            <person name="Hayashi T."/>
            <person name="Toyoda A."/>
            <person name="Oliveira C."/>
            <person name="Osipova E."/>
            <person name="Leigh N.D."/>
            <person name="Simon A."/>
            <person name="Yun M.H."/>
        </authorList>
    </citation>
    <scope>NUCLEOTIDE SEQUENCE</scope>
    <source>
        <strain evidence="1">20211129_DDA</strain>
        <tissue evidence="1">Liver</tissue>
    </source>
</reference>
<protein>
    <submittedName>
        <fullName evidence="1">Uncharacterized protein</fullName>
    </submittedName>
</protein>
<comment type="caution">
    <text evidence="1">The sequence shown here is derived from an EMBL/GenBank/DDBJ whole genome shotgun (WGS) entry which is preliminary data.</text>
</comment>
<proteinExistence type="predicted"/>
<dbReference type="AlphaFoldDB" id="A0AAV7R0H6"/>
<name>A0AAV7R0H6_PLEWA</name>